<keyword evidence="2" id="KW-0812">Transmembrane</keyword>
<feature type="domain" description="Bacterial sugar transferase" evidence="3">
    <location>
        <begin position="20"/>
        <end position="203"/>
    </location>
</feature>
<dbReference type="OrthoDB" id="9808602at2"/>
<dbReference type="AlphaFoldDB" id="A0A1M5B980"/>
<organism evidence="4 5">
    <name type="scientific">Bacteroides faecichinchillae</name>
    <dbReference type="NCBI Taxonomy" id="871325"/>
    <lineage>
        <taxon>Bacteria</taxon>
        <taxon>Pseudomonadati</taxon>
        <taxon>Bacteroidota</taxon>
        <taxon>Bacteroidia</taxon>
        <taxon>Bacteroidales</taxon>
        <taxon>Bacteroidaceae</taxon>
        <taxon>Bacteroides</taxon>
    </lineage>
</organism>
<dbReference type="EMBL" id="FQVD01000018">
    <property type="protein sequence ID" value="SHF39111.1"/>
    <property type="molecule type" value="Genomic_DNA"/>
</dbReference>
<proteinExistence type="inferred from homology"/>
<name>A0A1M5B980_9BACE</name>
<dbReference type="PANTHER" id="PTHR30576">
    <property type="entry name" value="COLANIC BIOSYNTHESIS UDP-GLUCOSE LIPID CARRIER TRANSFERASE"/>
    <property type="match status" value="1"/>
</dbReference>
<dbReference type="InterPro" id="IPR003362">
    <property type="entry name" value="Bact_transf"/>
</dbReference>
<keyword evidence="4" id="KW-0808">Transferase</keyword>
<comment type="similarity">
    <text evidence="1">Belongs to the bacterial sugar transferase family.</text>
</comment>
<evidence type="ECO:0000313" key="5">
    <source>
        <dbReference type="Proteomes" id="UP000184436"/>
    </source>
</evidence>
<protein>
    <submittedName>
        <fullName evidence="4">Sugar transferase involved in LPS biosynthesis (Colanic, teichoic acid)</fullName>
    </submittedName>
</protein>
<feature type="transmembrane region" description="Helical" evidence="2">
    <location>
        <begin position="26"/>
        <end position="46"/>
    </location>
</feature>
<dbReference type="GO" id="GO:0016780">
    <property type="term" value="F:phosphotransferase activity, for other substituted phosphate groups"/>
    <property type="evidence" value="ECO:0007669"/>
    <property type="project" value="TreeGrafter"/>
</dbReference>
<keyword evidence="2" id="KW-0472">Membrane</keyword>
<dbReference type="Proteomes" id="UP000184436">
    <property type="component" value="Unassembled WGS sequence"/>
</dbReference>
<evidence type="ECO:0000256" key="1">
    <source>
        <dbReference type="ARBA" id="ARBA00006464"/>
    </source>
</evidence>
<gene>
    <name evidence="4" type="ORF">SAMN05444349_11819</name>
</gene>
<evidence type="ECO:0000259" key="3">
    <source>
        <dbReference type="Pfam" id="PF02397"/>
    </source>
</evidence>
<dbReference type="PANTHER" id="PTHR30576:SF0">
    <property type="entry name" value="UNDECAPRENYL-PHOSPHATE N-ACETYLGALACTOSAMINYL 1-PHOSPHATE TRANSFERASE-RELATED"/>
    <property type="match status" value="1"/>
</dbReference>
<keyword evidence="5" id="KW-1185">Reference proteome</keyword>
<dbReference type="STRING" id="871325.SAMN05444349_11819"/>
<evidence type="ECO:0000313" key="4">
    <source>
        <dbReference type="EMBL" id="SHF39111.1"/>
    </source>
</evidence>
<reference evidence="4 5" key="1">
    <citation type="submission" date="2016-11" db="EMBL/GenBank/DDBJ databases">
        <authorList>
            <person name="Jaros S."/>
            <person name="Januszkiewicz K."/>
            <person name="Wedrychowicz H."/>
        </authorList>
    </citation>
    <scope>NUCLEOTIDE SEQUENCE [LARGE SCALE GENOMIC DNA]</scope>
    <source>
        <strain evidence="4 5">DSM 26883</strain>
    </source>
</reference>
<dbReference type="RefSeq" id="WP_025075273.1">
    <property type="nucleotide sequence ID" value="NZ_FQVD01000018.1"/>
</dbReference>
<sequence>MGYDDEFIRDGMNGFERNVKRVGDCIIAGILLIIFSPLFLICYIVVHREDGGPAIFKQERIGRFGRPFYIYKFRSMRLDAESMGPQLYAGGKDNRLTKVGKFLREHHLDELPQLWNVFCGQMAFIGPRPERKFYIDQIMERDPRYRFLYQIRPGVTSYATLYNGYTDTMEKMLRRLRYDLFYLQHRSWWFDFKILVRTFINIVFGKKF</sequence>
<evidence type="ECO:0000256" key="2">
    <source>
        <dbReference type="SAM" id="Phobius"/>
    </source>
</evidence>
<keyword evidence="2" id="KW-1133">Transmembrane helix</keyword>
<dbReference type="Pfam" id="PF02397">
    <property type="entry name" value="Bac_transf"/>
    <property type="match status" value="1"/>
</dbReference>
<accession>A0A1M5B980</accession>